<protein>
    <submittedName>
        <fullName evidence="3">Uncharacterized protein</fullName>
    </submittedName>
</protein>
<evidence type="ECO:0000313" key="4">
    <source>
        <dbReference type="Proteomes" id="UP001392437"/>
    </source>
</evidence>
<keyword evidence="4" id="KW-1185">Reference proteome</keyword>
<feature type="signal peptide" evidence="2">
    <location>
        <begin position="1"/>
        <end position="18"/>
    </location>
</feature>
<feature type="chain" id="PRO_5043631702" evidence="2">
    <location>
        <begin position="19"/>
        <end position="203"/>
    </location>
</feature>
<name>A0AAW0QJA5_9PEZI</name>
<reference evidence="3 4" key="1">
    <citation type="submission" date="2023-01" db="EMBL/GenBank/DDBJ databases">
        <title>Analysis of 21 Apiospora genomes using comparative genomics revels a genus with tremendous synthesis potential of carbohydrate active enzymes and secondary metabolites.</title>
        <authorList>
            <person name="Sorensen T."/>
        </authorList>
    </citation>
    <scope>NUCLEOTIDE SEQUENCE [LARGE SCALE GENOMIC DNA]</scope>
    <source>
        <strain evidence="3 4">CBS 117206</strain>
    </source>
</reference>
<gene>
    <name evidence="3" type="ORF">PG999_013291</name>
</gene>
<feature type="region of interest" description="Disordered" evidence="1">
    <location>
        <begin position="115"/>
        <end position="140"/>
    </location>
</feature>
<keyword evidence="2" id="KW-0732">Signal</keyword>
<comment type="caution">
    <text evidence="3">The sequence shown here is derived from an EMBL/GenBank/DDBJ whole genome shotgun (WGS) entry which is preliminary data.</text>
</comment>
<proteinExistence type="predicted"/>
<dbReference type="EMBL" id="JAQQWP010000011">
    <property type="protein sequence ID" value="KAK8095269.1"/>
    <property type="molecule type" value="Genomic_DNA"/>
</dbReference>
<evidence type="ECO:0000256" key="2">
    <source>
        <dbReference type="SAM" id="SignalP"/>
    </source>
</evidence>
<sequence length="203" mass="20514">MRFNFLVLTGMLALTANAAESMSSTIAAATTTTSVGLTPEQSAITTCLDACKASDVDCRAKCMAVPSPNTQQVNATNNCVAACPVGKGSAADNKDYQKCVNDCIGQYYYTTTGTPAQSTKAKAGSDSDSAGPTPTQADVVSTVTSGDSTFTTTMHQTKGAAASNTDNAPSATATHNAAQAMKKFAPVGTGIGILGFLAAVFAL</sequence>
<feature type="compositionally biased region" description="Polar residues" evidence="1">
    <location>
        <begin position="115"/>
        <end position="138"/>
    </location>
</feature>
<dbReference type="AlphaFoldDB" id="A0AAW0QJA5"/>
<evidence type="ECO:0000313" key="3">
    <source>
        <dbReference type="EMBL" id="KAK8095269.1"/>
    </source>
</evidence>
<evidence type="ECO:0000256" key="1">
    <source>
        <dbReference type="SAM" id="MobiDB-lite"/>
    </source>
</evidence>
<dbReference type="Proteomes" id="UP001392437">
    <property type="component" value="Unassembled WGS sequence"/>
</dbReference>
<organism evidence="3 4">
    <name type="scientific">Apiospora kogelbergensis</name>
    <dbReference type="NCBI Taxonomy" id="1337665"/>
    <lineage>
        <taxon>Eukaryota</taxon>
        <taxon>Fungi</taxon>
        <taxon>Dikarya</taxon>
        <taxon>Ascomycota</taxon>
        <taxon>Pezizomycotina</taxon>
        <taxon>Sordariomycetes</taxon>
        <taxon>Xylariomycetidae</taxon>
        <taxon>Amphisphaeriales</taxon>
        <taxon>Apiosporaceae</taxon>
        <taxon>Apiospora</taxon>
    </lineage>
</organism>
<accession>A0AAW0QJA5</accession>